<dbReference type="PROSITE" id="PS00061">
    <property type="entry name" value="ADH_SHORT"/>
    <property type="match status" value="1"/>
</dbReference>
<accession>A0A9E7CWE4</accession>
<dbReference type="PANTHER" id="PTHR42879">
    <property type="entry name" value="3-OXOACYL-(ACYL-CARRIER-PROTEIN) REDUCTASE"/>
    <property type="match status" value="1"/>
</dbReference>
<dbReference type="Pfam" id="PF13561">
    <property type="entry name" value="adh_short_C2"/>
    <property type="match status" value="1"/>
</dbReference>
<dbReference type="AlphaFoldDB" id="A0A9E7CWE4"/>
<dbReference type="InterPro" id="IPR002347">
    <property type="entry name" value="SDR_fam"/>
</dbReference>
<organism evidence="4 5">
    <name type="scientific">Ancylobacter polymorphus</name>
    <dbReference type="NCBI Taxonomy" id="223390"/>
    <lineage>
        <taxon>Bacteria</taxon>
        <taxon>Pseudomonadati</taxon>
        <taxon>Pseudomonadota</taxon>
        <taxon>Alphaproteobacteria</taxon>
        <taxon>Hyphomicrobiales</taxon>
        <taxon>Xanthobacteraceae</taxon>
        <taxon>Ancylobacter</taxon>
    </lineage>
</organism>
<dbReference type="Gene3D" id="3.40.50.720">
    <property type="entry name" value="NAD(P)-binding Rossmann-like Domain"/>
    <property type="match status" value="1"/>
</dbReference>
<sequence>MPDPHGRTRVSQRVLVTGGGRGVGAAIVRALALAGFEVVFTVRTAEAEAQALIAAITAEKPDAQVEARALDLADKAAVEAFAGVLAEEPTYFGFVHNAGMSYDTLAALVDQHRAEQLMQVNYWSFVKLVGALVRPMTRARAGRIIAIGSIAADVANAGNAIYAGSKAALAGYCRTLAIESARRGVTVNVVAPGFVDTAMLAPYAAYRANVEKQIPAGRFAAPEDVAGVVSFLLSPGAAYVTGATLPVDGGLTAALAIQR</sequence>
<evidence type="ECO:0000313" key="5">
    <source>
        <dbReference type="Proteomes" id="UP000831684"/>
    </source>
</evidence>
<reference evidence="4" key="1">
    <citation type="submission" date="2021-09" db="EMBL/GenBank/DDBJ databases">
        <title>Network and meta-omics reveal the key degrader and cooperation patterns in an efficient 1,4-dioxane-degrading microbial community.</title>
        <authorList>
            <person name="Dai C."/>
        </authorList>
    </citation>
    <scope>NUCLEOTIDE SEQUENCE</scope>
    <source>
        <strain evidence="4">ZM13</strain>
    </source>
</reference>
<keyword evidence="2" id="KW-0560">Oxidoreductase</keyword>
<dbReference type="KEGG" id="apol:K9D25_19275"/>
<dbReference type="InterPro" id="IPR050259">
    <property type="entry name" value="SDR"/>
</dbReference>
<dbReference type="InterPro" id="IPR036291">
    <property type="entry name" value="NAD(P)-bd_dom_sf"/>
</dbReference>
<comment type="similarity">
    <text evidence="1">Belongs to the short-chain dehydrogenases/reductases (SDR) family.</text>
</comment>
<evidence type="ECO:0000259" key="3">
    <source>
        <dbReference type="SMART" id="SM00822"/>
    </source>
</evidence>
<name>A0A9E7CWE4_9HYPH</name>
<proteinExistence type="inferred from homology"/>
<dbReference type="RefSeq" id="WP_244377447.1">
    <property type="nucleotide sequence ID" value="NZ_CP083239.1"/>
</dbReference>
<dbReference type="InterPro" id="IPR057326">
    <property type="entry name" value="KR_dom"/>
</dbReference>
<dbReference type="GO" id="GO:0032787">
    <property type="term" value="P:monocarboxylic acid metabolic process"/>
    <property type="evidence" value="ECO:0007669"/>
    <property type="project" value="UniProtKB-ARBA"/>
</dbReference>
<dbReference type="GO" id="GO:0016491">
    <property type="term" value="F:oxidoreductase activity"/>
    <property type="evidence" value="ECO:0007669"/>
    <property type="project" value="UniProtKB-KW"/>
</dbReference>
<dbReference type="FunFam" id="3.40.50.720:FF:000173">
    <property type="entry name" value="3-oxoacyl-[acyl-carrier protein] reductase"/>
    <property type="match status" value="1"/>
</dbReference>
<dbReference type="SMART" id="SM00822">
    <property type="entry name" value="PKS_KR"/>
    <property type="match status" value="1"/>
</dbReference>
<feature type="domain" description="Ketoreductase" evidence="3">
    <location>
        <begin position="12"/>
        <end position="198"/>
    </location>
</feature>
<protein>
    <submittedName>
        <fullName evidence="4">SDR family oxidoreductase</fullName>
    </submittedName>
</protein>
<dbReference type="EMBL" id="CP083239">
    <property type="protein sequence ID" value="UOK70824.1"/>
    <property type="molecule type" value="Genomic_DNA"/>
</dbReference>
<dbReference type="InterPro" id="IPR020904">
    <property type="entry name" value="Sc_DH/Rdtase_CS"/>
</dbReference>
<evidence type="ECO:0000313" key="4">
    <source>
        <dbReference type="EMBL" id="UOK70824.1"/>
    </source>
</evidence>
<dbReference type="PRINTS" id="PR00081">
    <property type="entry name" value="GDHRDH"/>
</dbReference>
<dbReference type="PANTHER" id="PTHR42879:SF2">
    <property type="entry name" value="3-OXOACYL-[ACYL-CARRIER-PROTEIN] REDUCTASE FABG"/>
    <property type="match status" value="1"/>
</dbReference>
<dbReference type="SUPFAM" id="SSF51735">
    <property type="entry name" value="NAD(P)-binding Rossmann-fold domains"/>
    <property type="match status" value="1"/>
</dbReference>
<evidence type="ECO:0000256" key="2">
    <source>
        <dbReference type="ARBA" id="ARBA00023002"/>
    </source>
</evidence>
<gene>
    <name evidence="4" type="ORF">K9D25_19275</name>
</gene>
<dbReference type="Proteomes" id="UP000831684">
    <property type="component" value="Chromosome"/>
</dbReference>
<evidence type="ECO:0000256" key="1">
    <source>
        <dbReference type="ARBA" id="ARBA00006484"/>
    </source>
</evidence>